<accession>X0SDG7</accession>
<evidence type="ECO:0000313" key="2">
    <source>
        <dbReference type="EMBL" id="GAF79049.1"/>
    </source>
</evidence>
<keyword evidence="1" id="KW-1133">Transmembrane helix</keyword>
<gene>
    <name evidence="2" type="ORF">S01H1_01300</name>
</gene>
<organism evidence="2">
    <name type="scientific">marine sediment metagenome</name>
    <dbReference type="NCBI Taxonomy" id="412755"/>
    <lineage>
        <taxon>unclassified sequences</taxon>
        <taxon>metagenomes</taxon>
        <taxon>ecological metagenomes</taxon>
    </lineage>
</organism>
<keyword evidence="1" id="KW-0472">Membrane</keyword>
<protein>
    <submittedName>
        <fullName evidence="2">Uncharacterized protein</fullName>
    </submittedName>
</protein>
<dbReference type="AlphaFoldDB" id="X0SDG7"/>
<reference evidence="2" key="1">
    <citation type="journal article" date="2014" name="Front. Microbiol.">
        <title>High frequency of phylogenetically diverse reductive dehalogenase-homologous genes in deep subseafloor sedimentary metagenomes.</title>
        <authorList>
            <person name="Kawai M."/>
            <person name="Futagami T."/>
            <person name="Toyoda A."/>
            <person name="Takaki Y."/>
            <person name="Nishi S."/>
            <person name="Hori S."/>
            <person name="Arai W."/>
            <person name="Tsubouchi T."/>
            <person name="Morono Y."/>
            <person name="Uchiyama I."/>
            <person name="Ito T."/>
            <person name="Fujiyama A."/>
            <person name="Inagaki F."/>
            <person name="Takami H."/>
        </authorList>
    </citation>
    <scope>NUCLEOTIDE SEQUENCE</scope>
    <source>
        <strain evidence="2">Expedition CK06-06</strain>
    </source>
</reference>
<comment type="caution">
    <text evidence="2">The sequence shown here is derived from an EMBL/GenBank/DDBJ whole genome shotgun (WGS) entry which is preliminary data.</text>
</comment>
<proteinExistence type="predicted"/>
<sequence>MYVLQKYGKRKWNLSLLEFSFISFAVGILIYIVYG</sequence>
<dbReference type="EMBL" id="BARS01000550">
    <property type="protein sequence ID" value="GAF79049.1"/>
    <property type="molecule type" value="Genomic_DNA"/>
</dbReference>
<feature type="transmembrane region" description="Helical" evidence="1">
    <location>
        <begin position="12"/>
        <end position="34"/>
    </location>
</feature>
<keyword evidence="1" id="KW-0812">Transmembrane</keyword>
<feature type="non-terminal residue" evidence="2">
    <location>
        <position position="35"/>
    </location>
</feature>
<name>X0SDG7_9ZZZZ</name>
<evidence type="ECO:0000256" key="1">
    <source>
        <dbReference type="SAM" id="Phobius"/>
    </source>
</evidence>